<dbReference type="Proteomes" id="UP000185622">
    <property type="component" value="Chromosome"/>
</dbReference>
<protein>
    <recommendedName>
        <fullName evidence="5">Xanthine dehydrogenase accessory factor</fullName>
    </recommendedName>
</protein>
<name>A0ABM6IFD5_9RHOB</name>
<evidence type="ECO:0000313" key="3">
    <source>
        <dbReference type="EMBL" id="AQS47429.1"/>
    </source>
</evidence>
<dbReference type="InterPro" id="IPR003777">
    <property type="entry name" value="XdhC_CoxI"/>
</dbReference>
<organism evidence="3 4">
    <name type="scientific">Thioclava nitratireducens</name>
    <dbReference type="NCBI Taxonomy" id="1915078"/>
    <lineage>
        <taxon>Bacteria</taxon>
        <taxon>Pseudomonadati</taxon>
        <taxon>Pseudomonadota</taxon>
        <taxon>Alphaproteobacteria</taxon>
        <taxon>Rhodobacterales</taxon>
        <taxon>Paracoccaceae</taxon>
        <taxon>Thioclava</taxon>
    </lineage>
</organism>
<dbReference type="InterPro" id="IPR027051">
    <property type="entry name" value="XdhC_Rossmann_dom"/>
</dbReference>
<dbReference type="Gene3D" id="3.40.50.720">
    <property type="entry name" value="NAD(P)-binding Rossmann-like Domain"/>
    <property type="match status" value="1"/>
</dbReference>
<dbReference type="EMBL" id="CP019437">
    <property type="protein sequence ID" value="AQS47429.1"/>
    <property type="molecule type" value="Genomic_DNA"/>
</dbReference>
<gene>
    <name evidence="3" type="ORF">BMG03_06170</name>
</gene>
<sequence>MDGSPLRARAHTETRLGMAEIPLPAPGRLAALAILTRIEGAGYRPLGAAMSLDDRGDIRGHLSAGCIDADIELHLKKVAQDGCPRHLRYGEGSPFIDLVLPCGGALDIAVIPAPPVSAQERMAKAVAARMPFSLHLSGAQGVLTLAPQPETDLSLHLVPEPRFVVFGTGIEAETFAQLAAGAGYQADLVMPEPVTLPGVTSHEFRRSNPLGEIAPDPRMAALLFFHDHDREIPILAQLLESDAFFIGAQGSRRTARQRAVALRRKGLSEAAISRLRGPVGLIEQAREPRLLAVSVLAEVLQLARV</sequence>
<dbReference type="PANTHER" id="PTHR30388:SF4">
    <property type="entry name" value="MOLYBDENUM COFACTOR INSERTION CHAPERONE PAOD"/>
    <property type="match status" value="1"/>
</dbReference>
<reference evidence="3 4" key="1">
    <citation type="submission" date="2017-01" db="EMBL/GenBank/DDBJ databases">
        <title>The complete genome sequence of a sulfur-oxidizing marine bacterium Thioclava sp. 25B10_4T.</title>
        <authorList>
            <person name="Liu Y."/>
            <person name="Lai Q."/>
            <person name="Shao Z."/>
        </authorList>
    </citation>
    <scope>NUCLEOTIDE SEQUENCE [LARGE SCALE GENOMIC DNA]</scope>
    <source>
        <strain evidence="3 4">25B10_4</strain>
    </source>
</reference>
<proteinExistence type="predicted"/>
<dbReference type="Pfam" id="PF02625">
    <property type="entry name" value="XdhC_CoxI"/>
    <property type="match status" value="1"/>
</dbReference>
<evidence type="ECO:0000259" key="2">
    <source>
        <dbReference type="Pfam" id="PF13478"/>
    </source>
</evidence>
<evidence type="ECO:0008006" key="5">
    <source>
        <dbReference type="Google" id="ProtNLM"/>
    </source>
</evidence>
<dbReference type="Pfam" id="PF13478">
    <property type="entry name" value="XdhC_C"/>
    <property type="match status" value="1"/>
</dbReference>
<dbReference type="RefSeq" id="WP_075776295.1">
    <property type="nucleotide sequence ID" value="NZ_CP019437.1"/>
</dbReference>
<dbReference type="PANTHER" id="PTHR30388">
    <property type="entry name" value="ALDEHYDE OXIDOREDUCTASE MOLYBDENUM COFACTOR ASSEMBLY PROTEIN"/>
    <property type="match status" value="1"/>
</dbReference>
<feature type="domain" description="XdhC Rossmann" evidence="2">
    <location>
        <begin position="164"/>
        <end position="299"/>
    </location>
</feature>
<evidence type="ECO:0000259" key="1">
    <source>
        <dbReference type="Pfam" id="PF02625"/>
    </source>
</evidence>
<accession>A0ABM6IFD5</accession>
<dbReference type="InterPro" id="IPR052698">
    <property type="entry name" value="MoCofactor_Util/Proc"/>
</dbReference>
<evidence type="ECO:0000313" key="4">
    <source>
        <dbReference type="Proteomes" id="UP000185622"/>
    </source>
</evidence>
<keyword evidence="4" id="KW-1185">Reference proteome</keyword>
<feature type="domain" description="XdhC- CoxI" evidence="1">
    <location>
        <begin position="27"/>
        <end position="90"/>
    </location>
</feature>